<feature type="transmembrane region" description="Helical" evidence="1">
    <location>
        <begin position="78"/>
        <end position="99"/>
    </location>
</feature>
<evidence type="ECO:0000256" key="1">
    <source>
        <dbReference type="SAM" id="Phobius"/>
    </source>
</evidence>
<organism evidence="2 3">
    <name type="scientific">Pedobacter lithocola</name>
    <dbReference type="NCBI Taxonomy" id="1908239"/>
    <lineage>
        <taxon>Bacteria</taxon>
        <taxon>Pseudomonadati</taxon>
        <taxon>Bacteroidota</taxon>
        <taxon>Sphingobacteriia</taxon>
        <taxon>Sphingobacteriales</taxon>
        <taxon>Sphingobacteriaceae</taxon>
        <taxon>Pedobacter</taxon>
    </lineage>
</organism>
<keyword evidence="1" id="KW-0812">Transmembrane</keyword>
<name>A0ABV8P6M0_9SPHI</name>
<proteinExistence type="predicted"/>
<keyword evidence="3" id="KW-1185">Reference proteome</keyword>
<dbReference type="Proteomes" id="UP001595789">
    <property type="component" value="Unassembled WGS sequence"/>
</dbReference>
<feature type="transmembrane region" description="Helical" evidence="1">
    <location>
        <begin position="119"/>
        <end position="138"/>
    </location>
</feature>
<evidence type="ECO:0008006" key="4">
    <source>
        <dbReference type="Google" id="ProtNLM"/>
    </source>
</evidence>
<gene>
    <name evidence="2" type="ORF">ACFOWA_01860</name>
</gene>
<comment type="caution">
    <text evidence="2">The sequence shown here is derived from an EMBL/GenBank/DDBJ whole genome shotgun (WGS) entry which is preliminary data.</text>
</comment>
<accession>A0ABV8P6M0</accession>
<sequence length="149" mass="17106">MWNFIYDRLVQLFAGLKWSIFLYQNNSDINKATQLRNLFRNDLYTISGMVMIAITALVAVLYYFVLNRRGGSGYAFKTRFWLTALSVNSFVVAIVMLSVSISMTRGYSLLHPFKYCLSLGFVNLVYSAILFVALSLVFKRYSVARTTPF</sequence>
<protein>
    <recommendedName>
        <fullName evidence="4">PGG domain-containing protein</fullName>
    </recommendedName>
</protein>
<reference evidence="3" key="1">
    <citation type="journal article" date="2019" name="Int. J. Syst. Evol. Microbiol.">
        <title>The Global Catalogue of Microorganisms (GCM) 10K type strain sequencing project: providing services to taxonomists for standard genome sequencing and annotation.</title>
        <authorList>
            <consortium name="The Broad Institute Genomics Platform"/>
            <consortium name="The Broad Institute Genome Sequencing Center for Infectious Disease"/>
            <person name="Wu L."/>
            <person name="Ma J."/>
        </authorList>
    </citation>
    <scope>NUCLEOTIDE SEQUENCE [LARGE SCALE GENOMIC DNA]</scope>
    <source>
        <strain evidence="3">CCM 8691</strain>
    </source>
</reference>
<keyword evidence="1" id="KW-1133">Transmembrane helix</keyword>
<evidence type="ECO:0000313" key="2">
    <source>
        <dbReference type="EMBL" id="MFC4209907.1"/>
    </source>
</evidence>
<dbReference type="RefSeq" id="WP_378981184.1">
    <property type="nucleotide sequence ID" value="NZ_JBHSBW010000003.1"/>
</dbReference>
<dbReference type="EMBL" id="JBHSBW010000003">
    <property type="protein sequence ID" value="MFC4209907.1"/>
    <property type="molecule type" value="Genomic_DNA"/>
</dbReference>
<keyword evidence="1" id="KW-0472">Membrane</keyword>
<feature type="transmembrane region" description="Helical" evidence="1">
    <location>
        <begin position="43"/>
        <end position="66"/>
    </location>
</feature>
<evidence type="ECO:0000313" key="3">
    <source>
        <dbReference type="Proteomes" id="UP001595789"/>
    </source>
</evidence>